<sequence>MTNIQLLLLATNNIKNNTELSHSQESYVYQYYYTNLAEKHPSVEVFMKEFIKLTSTALHSDPEVKMLSSQIYSAIESYLEIAQARYIQRQKLLKTS</sequence>
<proteinExistence type="predicted"/>
<evidence type="ECO:0000313" key="2">
    <source>
        <dbReference type="Proteomes" id="UP000255129"/>
    </source>
</evidence>
<name>A0A379G2N6_9GAMM</name>
<reference evidence="1 2" key="1">
    <citation type="submission" date="2018-06" db="EMBL/GenBank/DDBJ databases">
        <authorList>
            <consortium name="Pathogen Informatics"/>
            <person name="Doyle S."/>
        </authorList>
    </citation>
    <scope>NUCLEOTIDE SEQUENCE [LARGE SCALE GENOMIC DNA]</scope>
    <source>
        <strain evidence="1 2">NCTC12026</strain>
    </source>
</reference>
<organism evidence="1 2">
    <name type="scientific">Providencia rustigianii</name>
    <dbReference type="NCBI Taxonomy" id="158850"/>
    <lineage>
        <taxon>Bacteria</taxon>
        <taxon>Pseudomonadati</taxon>
        <taxon>Pseudomonadota</taxon>
        <taxon>Gammaproteobacteria</taxon>
        <taxon>Enterobacterales</taxon>
        <taxon>Morganellaceae</taxon>
        <taxon>Providencia</taxon>
    </lineage>
</organism>
<dbReference type="EMBL" id="UGUA01000002">
    <property type="protein sequence ID" value="SUC35289.1"/>
    <property type="molecule type" value="Genomic_DNA"/>
</dbReference>
<dbReference type="OrthoDB" id="6466821at2"/>
<dbReference type="RefSeq" id="WP_006813324.1">
    <property type="nucleotide sequence ID" value="NZ_AP018946.1"/>
</dbReference>
<accession>A0A379G2N6</accession>
<dbReference type="Proteomes" id="UP000255129">
    <property type="component" value="Unassembled WGS sequence"/>
</dbReference>
<gene>
    <name evidence="1" type="ORF">NCTC12026_01675</name>
</gene>
<evidence type="ECO:0000313" key="1">
    <source>
        <dbReference type="EMBL" id="SUC35289.1"/>
    </source>
</evidence>
<dbReference type="AlphaFoldDB" id="A0A379G2N6"/>
<protein>
    <submittedName>
        <fullName evidence="1">Uncharacterized protein</fullName>
    </submittedName>
</protein>